<evidence type="ECO:0000313" key="1">
    <source>
        <dbReference type="EMBL" id="CAG8741667.1"/>
    </source>
</evidence>
<reference evidence="1" key="1">
    <citation type="submission" date="2021-06" db="EMBL/GenBank/DDBJ databases">
        <authorList>
            <person name="Kallberg Y."/>
            <person name="Tangrot J."/>
            <person name="Rosling A."/>
        </authorList>
    </citation>
    <scope>NUCLEOTIDE SEQUENCE</scope>
    <source>
        <strain evidence="1">28 12/20/2015</strain>
    </source>
</reference>
<organism evidence="1 2">
    <name type="scientific">Cetraspora pellucida</name>
    <dbReference type="NCBI Taxonomy" id="1433469"/>
    <lineage>
        <taxon>Eukaryota</taxon>
        <taxon>Fungi</taxon>
        <taxon>Fungi incertae sedis</taxon>
        <taxon>Mucoromycota</taxon>
        <taxon>Glomeromycotina</taxon>
        <taxon>Glomeromycetes</taxon>
        <taxon>Diversisporales</taxon>
        <taxon>Gigasporaceae</taxon>
        <taxon>Cetraspora</taxon>
    </lineage>
</organism>
<protein>
    <submittedName>
        <fullName evidence="1">17497_t:CDS:1</fullName>
    </submittedName>
</protein>
<name>A0ACA9QEA8_9GLOM</name>
<proteinExistence type="predicted"/>
<dbReference type="EMBL" id="CAJVPW010038192">
    <property type="protein sequence ID" value="CAG8741667.1"/>
    <property type="molecule type" value="Genomic_DNA"/>
</dbReference>
<gene>
    <name evidence="1" type="ORF">SPELUC_LOCUS13854</name>
</gene>
<sequence>MLNKIKIIGKIVNKDKELNEKKKDDMAEVSETMPETDESSTEAKPESKPAEKRREPFFHFNLFVPVPSGSLTVLRCISQGEIAARINKEVREQEVIEVRGYLRNEKDSRQILVRVVEFDKLDISFEKISLENSNQVRLLGKIVRVRSPLFFCRINEKELVDEFNEKLQKGDVILLEGFLQTQKIVEEEEGEKKITRISSIIAYGFTLLDSDSADIFRPLDNLTRVVKSIRKIDFSKPKPKATADEPVE</sequence>
<dbReference type="Proteomes" id="UP000789366">
    <property type="component" value="Unassembled WGS sequence"/>
</dbReference>
<evidence type="ECO:0000313" key="2">
    <source>
        <dbReference type="Proteomes" id="UP000789366"/>
    </source>
</evidence>
<comment type="caution">
    <text evidence="1">The sequence shown here is derived from an EMBL/GenBank/DDBJ whole genome shotgun (WGS) entry which is preliminary data.</text>
</comment>
<keyword evidence="2" id="KW-1185">Reference proteome</keyword>
<accession>A0ACA9QEA8</accession>